<gene>
    <name evidence="2" type="ORF">LTR36_003424</name>
</gene>
<proteinExistence type="predicted"/>
<reference evidence="2 3" key="1">
    <citation type="submission" date="2021-11" db="EMBL/GenBank/DDBJ databases">
        <title>Black yeast isolated from Biological Soil Crust.</title>
        <authorList>
            <person name="Kurbessoian T."/>
        </authorList>
    </citation>
    <scope>NUCLEOTIDE SEQUENCE [LARGE SCALE GENOMIC DNA]</scope>
    <source>
        <strain evidence="2 3">CCFEE 5522</strain>
    </source>
</reference>
<dbReference type="PANTHER" id="PTHR42085">
    <property type="entry name" value="F-BOX DOMAIN-CONTAINING PROTEIN"/>
    <property type="match status" value="1"/>
</dbReference>
<dbReference type="Proteomes" id="UP001324427">
    <property type="component" value="Unassembled WGS sequence"/>
</dbReference>
<dbReference type="InterPro" id="IPR038883">
    <property type="entry name" value="AN11006-like"/>
</dbReference>
<evidence type="ECO:0000313" key="2">
    <source>
        <dbReference type="EMBL" id="KAK4545244.1"/>
    </source>
</evidence>
<sequence length="455" mass="50167">MSNTHLSATPMDPYTWRESVLSTRSLSFLSTADALGSPRLGSHSRNVSLGHTREPMRRNTMTDDSDYDLEMGGTNRGDRGLNDIPELPDSVAESALFTLPREIRDRVYSFCLTAQNGVPVEWPSLPGAKAVYDLQPQLLRTCKIIRDEAAPMLFSLNNLTFHHPSDANMFVRAMATPALSRRYVTHLSLHVKATDTRLWMPYLMSTDEHRSLKADFLGLREVAVRYRSNKWNHSLSPDQNLKNWSEDSRLDEIIDGLRHVFLPPPPSKSASDGVKPLNEMNEHEFMRFVDARRPGEDMAFKRQLLELHKAHAPAAARAPDPPAIKVVCACRVHSAHFNLVVSASSSTGSRADTHRHHHANGTTAAILASALGPGPGLADSDESEPPAAVQEGEPFRGFTAIDFGGAGVKRLHDPIVGSAKVATTPFADRNGVLVALEIHCLDPKRDGHGHHHRDA</sequence>
<accession>A0AAV9JJE1</accession>
<keyword evidence="3" id="KW-1185">Reference proteome</keyword>
<organism evidence="2 3">
    <name type="scientific">Oleoguttula mirabilis</name>
    <dbReference type="NCBI Taxonomy" id="1507867"/>
    <lineage>
        <taxon>Eukaryota</taxon>
        <taxon>Fungi</taxon>
        <taxon>Dikarya</taxon>
        <taxon>Ascomycota</taxon>
        <taxon>Pezizomycotina</taxon>
        <taxon>Dothideomycetes</taxon>
        <taxon>Dothideomycetidae</taxon>
        <taxon>Mycosphaerellales</taxon>
        <taxon>Teratosphaeriaceae</taxon>
        <taxon>Oleoguttula</taxon>
    </lineage>
</organism>
<dbReference type="AlphaFoldDB" id="A0AAV9JJE1"/>
<comment type="caution">
    <text evidence="2">The sequence shown here is derived from an EMBL/GenBank/DDBJ whole genome shotgun (WGS) entry which is preliminary data.</text>
</comment>
<feature type="region of interest" description="Disordered" evidence="1">
    <location>
        <begin position="39"/>
        <end position="85"/>
    </location>
</feature>
<dbReference type="PANTHER" id="PTHR42085:SF1">
    <property type="entry name" value="F-BOX DOMAIN-CONTAINING PROTEIN"/>
    <property type="match status" value="1"/>
</dbReference>
<feature type="compositionally biased region" description="Basic and acidic residues" evidence="1">
    <location>
        <begin position="51"/>
        <end position="61"/>
    </location>
</feature>
<evidence type="ECO:0000256" key="1">
    <source>
        <dbReference type="SAM" id="MobiDB-lite"/>
    </source>
</evidence>
<name>A0AAV9JJE1_9PEZI</name>
<dbReference type="EMBL" id="JAVFHQ010000020">
    <property type="protein sequence ID" value="KAK4545244.1"/>
    <property type="molecule type" value="Genomic_DNA"/>
</dbReference>
<evidence type="ECO:0000313" key="3">
    <source>
        <dbReference type="Proteomes" id="UP001324427"/>
    </source>
</evidence>
<protein>
    <submittedName>
        <fullName evidence="2">Uncharacterized protein</fullName>
    </submittedName>
</protein>